<dbReference type="PANTHER" id="PTHR21131">
    <property type="entry name" value="SERINE-TYPE ENDOPEPTIDASE INHIBITOR"/>
    <property type="match status" value="1"/>
</dbReference>
<evidence type="ECO:0000259" key="3">
    <source>
        <dbReference type="PROSITE" id="PS51465"/>
    </source>
</evidence>
<dbReference type="Pfam" id="PF07648">
    <property type="entry name" value="Kazal_2"/>
    <property type="match status" value="5"/>
</dbReference>
<organism evidence="4 5">
    <name type="scientific">Gryllus longicercus</name>
    <dbReference type="NCBI Taxonomy" id="2509291"/>
    <lineage>
        <taxon>Eukaryota</taxon>
        <taxon>Metazoa</taxon>
        <taxon>Ecdysozoa</taxon>
        <taxon>Arthropoda</taxon>
        <taxon>Hexapoda</taxon>
        <taxon>Insecta</taxon>
        <taxon>Pterygota</taxon>
        <taxon>Neoptera</taxon>
        <taxon>Polyneoptera</taxon>
        <taxon>Orthoptera</taxon>
        <taxon>Ensifera</taxon>
        <taxon>Gryllidea</taxon>
        <taxon>Grylloidea</taxon>
        <taxon>Gryllidae</taxon>
        <taxon>Gryllinae</taxon>
        <taxon>Gryllus</taxon>
    </lineage>
</organism>
<feature type="compositionally biased region" description="Basic and acidic residues" evidence="1">
    <location>
        <begin position="72"/>
        <end position="90"/>
    </location>
</feature>
<evidence type="ECO:0000313" key="4">
    <source>
        <dbReference type="EMBL" id="KAK7871928.1"/>
    </source>
</evidence>
<feature type="signal peptide" evidence="2">
    <location>
        <begin position="1"/>
        <end position="19"/>
    </location>
</feature>
<reference evidence="4 5" key="1">
    <citation type="submission" date="2024-03" db="EMBL/GenBank/DDBJ databases">
        <title>The genome assembly and annotation of the cricket Gryllus longicercus Weissman &amp; Gray.</title>
        <authorList>
            <person name="Szrajer S."/>
            <person name="Gray D."/>
            <person name="Ylla G."/>
        </authorList>
    </citation>
    <scope>NUCLEOTIDE SEQUENCE [LARGE SCALE GENOMIC DNA]</scope>
    <source>
        <strain evidence="4">DAG 2021-001</strain>
        <tissue evidence="4">Whole body minus gut</tissue>
    </source>
</reference>
<dbReference type="EMBL" id="JAZDUA010000032">
    <property type="protein sequence ID" value="KAK7871928.1"/>
    <property type="molecule type" value="Genomic_DNA"/>
</dbReference>
<proteinExistence type="predicted"/>
<feature type="region of interest" description="Disordered" evidence="1">
    <location>
        <begin position="293"/>
        <end position="315"/>
    </location>
</feature>
<comment type="caution">
    <text evidence="4">The sequence shown here is derived from an EMBL/GenBank/DDBJ whole genome shotgun (WGS) entry which is preliminary data.</text>
</comment>
<evidence type="ECO:0000313" key="5">
    <source>
        <dbReference type="Proteomes" id="UP001378592"/>
    </source>
</evidence>
<feature type="domain" description="Kazal-like" evidence="3">
    <location>
        <begin position="315"/>
        <end position="371"/>
    </location>
</feature>
<feature type="region of interest" description="Disordered" evidence="1">
    <location>
        <begin position="72"/>
        <end position="97"/>
    </location>
</feature>
<feature type="domain" description="Kazal-like" evidence="3">
    <location>
        <begin position="176"/>
        <end position="232"/>
    </location>
</feature>
<dbReference type="PROSITE" id="PS51465">
    <property type="entry name" value="KAZAL_2"/>
    <property type="match status" value="5"/>
</dbReference>
<dbReference type="InterPro" id="IPR036058">
    <property type="entry name" value="Kazal_dom_sf"/>
</dbReference>
<keyword evidence="2" id="KW-0732">Signal</keyword>
<keyword evidence="5" id="KW-1185">Reference proteome</keyword>
<accession>A0AAN9VX38</accession>
<dbReference type="PROSITE" id="PS51257">
    <property type="entry name" value="PROKAR_LIPOPROTEIN"/>
    <property type="match status" value="1"/>
</dbReference>
<dbReference type="Proteomes" id="UP001378592">
    <property type="component" value="Unassembled WGS sequence"/>
</dbReference>
<sequence length="385" mass="42480">MRAAVATAALAALAALASCRSPPKCDCQCDLKYDPVCAVDSKGIEETYPNKCSFECFKCTFSKTDLVIRTRGECPPRRPPSRSEKRKPETRQSNAIHTSPPKCNCNCPYSNAPLCAIDAKGVTDTYPNQCAFDCYKCTHGKDLRVRSQGECPPNPPTRPTPGGRQKPDAETTVQKPGRNGQCNCRCTFEYKPVCAGDSKGVKETYPSACAFECYKCTHGKDLQILNQGECSEKPPPNRPSPNQTGKCNCQCPLNYDPVCAADSRGNEETYPNACSFECYKCTHRKESRIVKQGECSNKATARPPRPRPPGKPRPSIRTRNCDCVCLANYVPVCAVNSKGAEMTFSNRCKLKCENCKNNEDYVVRRDGECRSNSSRNPPRSKTRTA</sequence>
<feature type="chain" id="PRO_5042965657" description="Kazal-like domain-containing protein" evidence="2">
    <location>
        <begin position="20"/>
        <end position="385"/>
    </location>
</feature>
<feature type="domain" description="Kazal-like" evidence="3">
    <location>
        <begin position="20"/>
        <end position="76"/>
    </location>
</feature>
<dbReference type="SMART" id="SM00280">
    <property type="entry name" value="KAZAL"/>
    <property type="match status" value="5"/>
</dbReference>
<dbReference type="InterPro" id="IPR002350">
    <property type="entry name" value="Kazal_dom"/>
</dbReference>
<feature type="domain" description="Kazal-like" evidence="3">
    <location>
        <begin position="97"/>
        <end position="153"/>
    </location>
</feature>
<evidence type="ECO:0000256" key="1">
    <source>
        <dbReference type="SAM" id="MobiDB-lite"/>
    </source>
</evidence>
<dbReference type="AlphaFoldDB" id="A0AAN9VX38"/>
<dbReference type="Gene3D" id="3.30.60.30">
    <property type="match status" value="5"/>
</dbReference>
<dbReference type="CDD" id="cd00104">
    <property type="entry name" value="KAZAL_FS"/>
    <property type="match status" value="4"/>
</dbReference>
<protein>
    <recommendedName>
        <fullName evidence="3">Kazal-like domain-containing protein</fullName>
    </recommendedName>
</protein>
<gene>
    <name evidence="4" type="ORF">R5R35_009731</name>
</gene>
<feature type="compositionally biased region" description="Basic residues" evidence="1">
    <location>
        <begin position="304"/>
        <end position="315"/>
    </location>
</feature>
<evidence type="ECO:0000256" key="2">
    <source>
        <dbReference type="SAM" id="SignalP"/>
    </source>
</evidence>
<feature type="domain" description="Kazal-like" evidence="3">
    <location>
        <begin position="241"/>
        <end position="297"/>
    </location>
</feature>
<feature type="region of interest" description="Disordered" evidence="1">
    <location>
        <begin position="148"/>
        <end position="177"/>
    </location>
</feature>
<dbReference type="GO" id="GO:0005615">
    <property type="term" value="C:extracellular space"/>
    <property type="evidence" value="ECO:0007669"/>
    <property type="project" value="TreeGrafter"/>
</dbReference>
<dbReference type="InterPro" id="IPR053265">
    <property type="entry name" value="Serpin"/>
</dbReference>
<dbReference type="SUPFAM" id="SSF100895">
    <property type="entry name" value="Kazal-type serine protease inhibitors"/>
    <property type="match status" value="5"/>
</dbReference>
<dbReference type="PANTHER" id="PTHR21131:SF0">
    <property type="entry name" value="GEO10195P1-RELATED"/>
    <property type="match status" value="1"/>
</dbReference>
<name>A0AAN9VX38_9ORTH</name>